<feature type="compositionally biased region" description="Low complexity" evidence="17">
    <location>
        <begin position="1"/>
        <end position="14"/>
    </location>
</feature>
<evidence type="ECO:0000256" key="1">
    <source>
        <dbReference type="ARBA" id="ARBA00004477"/>
    </source>
</evidence>
<comment type="similarity">
    <text evidence="4 16">Belongs to the diacylglycerol acyltransferase family.</text>
</comment>
<dbReference type="EC" id="2.3.1.20" evidence="5 16"/>
<accession>A0A0F7SG92</accession>
<evidence type="ECO:0000313" key="18">
    <source>
        <dbReference type="EMBL" id="CDZ97886.1"/>
    </source>
</evidence>
<evidence type="ECO:0000256" key="15">
    <source>
        <dbReference type="ARBA" id="ARBA00048109"/>
    </source>
</evidence>
<protein>
    <recommendedName>
        <fullName evidence="5 16">Diacylglycerol O-acyltransferase</fullName>
        <ecNumber evidence="5 16">2.3.1.20</ecNumber>
    </recommendedName>
</protein>
<dbReference type="EMBL" id="LN483249">
    <property type="protein sequence ID" value="CDZ97886.1"/>
    <property type="molecule type" value="Genomic_DNA"/>
</dbReference>
<evidence type="ECO:0000256" key="13">
    <source>
        <dbReference type="ARBA" id="ARBA00023136"/>
    </source>
</evidence>
<dbReference type="UniPathway" id="UPA00282"/>
<keyword evidence="10 16" id="KW-0256">Endoplasmic reticulum</keyword>
<dbReference type="PANTHER" id="PTHR12317:SF0">
    <property type="entry name" value="ACYLTRANSFERASE"/>
    <property type="match status" value="1"/>
</dbReference>
<keyword evidence="11" id="KW-1133">Transmembrane helix</keyword>
<dbReference type="GO" id="GO:0006071">
    <property type="term" value="P:glycerol metabolic process"/>
    <property type="evidence" value="ECO:0007669"/>
    <property type="project" value="UniProtKB-UniRule"/>
</dbReference>
<dbReference type="GO" id="GO:0005789">
    <property type="term" value="C:endoplasmic reticulum membrane"/>
    <property type="evidence" value="ECO:0007669"/>
    <property type="project" value="UniProtKB-SubCell"/>
</dbReference>
<evidence type="ECO:0000256" key="7">
    <source>
        <dbReference type="ARBA" id="ARBA00022679"/>
    </source>
</evidence>
<keyword evidence="9" id="KW-0319">Glycerol metabolism</keyword>
<evidence type="ECO:0000256" key="12">
    <source>
        <dbReference type="ARBA" id="ARBA00023098"/>
    </source>
</evidence>
<dbReference type="InterPro" id="IPR007130">
    <property type="entry name" value="DAGAT"/>
</dbReference>
<dbReference type="AlphaFoldDB" id="A0A0F7SG92"/>
<dbReference type="GO" id="GO:0004144">
    <property type="term" value="F:diacylglycerol O-acyltransferase activity"/>
    <property type="evidence" value="ECO:0007669"/>
    <property type="project" value="UniProtKB-UniRule"/>
</dbReference>
<evidence type="ECO:0000256" key="4">
    <source>
        <dbReference type="ARBA" id="ARBA00005420"/>
    </source>
</evidence>
<evidence type="ECO:0000256" key="17">
    <source>
        <dbReference type="SAM" id="MobiDB-lite"/>
    </source>
</evidence>
<evidence type="ECO:0000256" key="14">
    <source>
        <dbReference type="ARBA" id="ARBA00023315"/>
    </source>
</evidence>
<dbReference type="GO" id="GO:0019432">
    <property type="term" value="P:triglyceride biosynthetic process"/>
    <property type="evidence" value="ECO:0007669"/>
    <property type="project" value="UniProtKB-UniRule"/>
</dbReference>
<keyword evidence="12 16" id="KW-0443">Lipid metabolism</keyword>
<keyword evidence="14 16" id="KW-0012">Acyltransferase</keyword>
<dbReference type="Pfam" id="PF03982">
    <property type="entry name" value="DAGAT"/>
    <property type="match status" value="2"/>
</dbReference>
<evidence type="ECO:0000256" key="3">
    <source>
        <dbReference type="ARBA" id="ARBA00005189"/>
    </source>
</evidence>
<feature type="region of interest" description="Disordered" evidence="17">
    <location>
        <begin position="1"/>
        <end position="23"/>
    </location>
</feature>
<evidence type="ECO:0000256" key="5">
    <source>
        <dbReference type="ARBA" id="ARBA00013244"/>
    </source>
</evidence>
<dbReference type="CDD" id="cd07987">
    <property type="entry name" value="LPLAT_MGAT-like"/>
    <property type="match status" value="1"/>
</dbReference>
<organism evidence="18">
    <name type="scientific">Phaffia rhodozyma</name>
    <name type="common">Yeast</name>
    <name type="synonym">Xanthophyllomyces dendrorhous</name>
    <dbReference type="NCBI Taxonomy" id="264483"/>
    <lineage>
        <taxon>Eukaryota</taxon>
        <taxon>Fungi</taxon>
        <taxon>Dikarya</taxon>
        <taxon>Basidiomycota</taxon>
        <taxon>Agaricomycotina</taxon>
        <taxon>Tremellomycetes</taxon>
        <taxon>Cystofilobasidiales</taxon>
        <taxon>Mrakiaceae</taxon>
        <taxon>Phaffia</taxon>
    </lineage>
</organism>
<comment type="subcellular location">
    <subcellularLocation>
        <location evidence="1 16">Endoplasmic reticulum membrane</location>
        <topology evidence="1 16">Multi-pass membrane protein</topology>
    </subcellularLocation>
</comment>
<name>A0A0F7SG92_PHARH</name>
<dbReference type="PANTHER" id="PTHR12317">
    <property type="entry name" value="DIACYLGLYCEROL O-ACYLTRANSFERASE"/>
    <property type="match status" value="1"/>
</dbReference>
<comment type="pathway">
    <text evidence="3">Lipid metabolism.</text>
</comment>
<evidence type="ECO:0000256" key="10">
    <source>
        <dbReference type="ARBA" id="ARBA00022824"/>
    </source>
</evidence>
<evidence type="ECO:0000256" key="6">
    <source>
        <dbReference type="ARBA" id="ARBA00022516"/>
    </source>
</evidence>
<keyword evidence="7 18" id="KW-0808">Transferase</keyword>
<comment type="pathway">
    <text evidence="2 16">Glycerolipid metabolism; triacylglycerol biosynthesis.</text>
</comment>
<keyword evidence="8" id="KW-0812">Transmembrane</keyword>
<evidence type="ECO:0000256" key="11">
    <source>
        <dbReference type="ARBA" id="ARBA00022989"/>
    </source>
</evidence>
<comment type="catalytic activity">
    <reaction evidence="15 16">
        <text>an acyl-CoA + a 1,2-diacyl-sn-glycerol = a triacyl-sn-glycerol + CoA</text>
        <dbReference type="Rhea" id="RHEA:10868"/>
        <dbReference type="ChEBI" id="CHEBI:17815"/>
        <dbReference type="ChEBI" id="CHEBI:57287"/>
        <dbReference type="ChEBI" id="CHEBI:58342"/>
        <dbReference type="ChEBI" id="CHEBI:64615"/>
        <dbReference type="EC" id="2.3.1.20"/>
    </reaction>
</comment>
<comment type="function">
    <text evidence="16">Catalyzes the terminal and only committed step in triacylglycerol synthesis by using diacylglycerol and fatty acyl CoA as substrates.</text>
</comment>
<keyword evidence="13" id="KW-0472">Membrane</keyword>
<evidence type="ECO:0000256" key="8">
    <source>
        <dbReference type="ARBA" id="ARBA00022692"/>
    </source>
</evidence>
<proteinExistence type="inferred from homology"/>
<evidence type="ECO:0000256" key="16">
    <source>
        <dbReference type="RuleBase" id="RU367023"/>
    </source>
</evidence>
<reference evidence="18" key="1">
    <citation type="submission" date="2014-08" db="EMBL/GenBank/DDBJ databases">
        <authorList>
            <person name="Sharma Rahul"/>
            <person name="Thines Marco"/>
        </authorList>
    </citation>
    <scope>NUCLEOTIDE SEQUENCE</scope>
</reference>
<sequence>MDPQTDPSSPTQSPVLPKEGLSLRTTRSKSSLVEFGSSSISGLRDNISTGINTLSTGLKTQVEKRRKDLPKGIEINPKKPCMGLLPIAEQAVYKQALWLSGQPFFRKYCYSNGQTKFEIEQSPLIYQPIRICTSIFLWMCSIPRLWPLLIPYLIWVFYIDRAPVLGGRPKRWLRRMGIWKHFANYYPVSLVQEASLPLDRKYIFGYHPHGVIGMGAFAKFVKSYFLIFFNGYSQQKFSFPSILHHSFATEGTNFSKIFPGIEPHLLTLAPNFKIPLYRDLLLLLGMCSVSKRSCSSILRKGPPGTAIVIVVGGATESLRAHPGTADLTLKSRMGFIKIAINEGVDLVPVFSFGENDIYDQLANERGTQIYKLQKRFQSIFGFTLPLFHGRGLFNYSVGLMPYRQPIVSVAGRPIRVVQCNNPTSEQLQETQGRYIEELLRIWDTYKDVYARNRTKELTLVD</sequence>
<evidence type="ECO:0000256" key="9">
    <source>
        <dbReference type="ARBA" id="ARBA00022798"/>
    </source>
</evidence>
<evidence type="ECO:0000256" key="2">
    <source>
        <dbReference type="ARBA" id="ARBA00004771"/>
    </source>
</evidence>
<keyword evidence="6 16" id="KW-0444">Lipid biosynthesis</keyword>